<dbReference type="EMBL" id="KK198756">
    <property type="protein sequence ID" value="KCW77878.1"/>
    <property type="molecule type" value="Genomic_DNA"/>
</dbReference>
<protein>
    <submittedName>
        <fullName evidence="1">Uncharacterized protein</fullName>
    </submittedName>
</protein>
<dbReference type="EMBL" id="KK198756">
    <property type="protein sequence ID" value="KCW77879.1"/>
    <property type="molecule type" value="Genomic_DNA"/>
</dbReference>
<proteinExistence type="predicted"/>
<sequence>MDSSPSVLKLLTVHWRELVLMVQWRNEGSNLTRDKEPWTCHLILRRHHLCGHMAFRNQRNFLPWGSRIHPQKDKRDKEREREFAFSFSFSCAS</sequence>
<organism evidence="1">
    <name type="scientific">Eucalyptus grandis</name>
    <name type="common">Flooded gum</name>
    <dbReference type="NCBI Taxonomy" id="71139"/>
    <lineage>
        <taxon>Eukaryota</taxon>
        <taxon>Viridiplantae</taxon>
        <taxon>Streptophyta</taxon>
        <taxon>Embryophyta</taxon>
        <taxon>Tracheophyta</taxon>
        <taxon>Spermatophyta</taxon>
        <taxon>Magnoliopsida</taxon>
        <taxon>eudicotyledons</taxon>
        <taxon>Gunneridae</taxon>
        <taxon>Pentapetalae</taxon>
        <taxon>rosids</taxon>
        <taxon>malvids</taxon>
        <taxon>Myrtales</taxon>
        <taxon>Myrtaceae</taxon>
        <taxon>Myrtoideae</taxon>
        <taxon>Eucalypteae</taxon>
        <taxon>Eucalyptus</taxon>
    </lineage>
</organism>
<reference evidence="1" key="1">
    <citation type="submission" date="2013-07" db="EMBL/GenBank/DDBJ databases">
        <title>The genome of Eucalyptus grandis.</title>
        <authorList>
            <person name="Schmutz J."/>
            <person name="Hayes R."/>
            <person name="Myburg A."/>
            <person name="Tuskan G."/>
            <person name="Grattapaglia D."/>
            <person name="Rokhsar D.S."/>
        </authorList>
    </citation>
    <scope>NUCLEOTIDE SEQUENCE</scope>
    <source>
        <tissue evidence="1">Leaf extractions</tissue>
    </source>
</reference>
<accession>A0A059CI17</accession>
<evidence type="ECO:0000313" key="1">
    <source>
        <dbReference type="EMBL" id="KCW77879.1"/>
    </source>
</evidence>
<dbReference type="Gramene" id="KCW77879">
    <property type="protein sequence ID" value="KCW77879"/>
    <property type="gene ID" value="EUGRSUZ_D02145"/>
</dbReference>
<gene>
    <name evidence="1" type="ORF">EUGRSUZ_D02145</name>
</gene>
<dbReference type="AlphaFoldDB" id="A0A059CI17"/>
<name>A0A059CI17_EUCGR</name>
<dbReference type="Gramene" id="KCW77878">
    <property type="protein sequence ID" value="KCW77878"/>
    <property type="gene ID" value="EUGRSUZ_D02145"/>
</dbReference>